<proteinExistence type="predicted"/>
<reference evidence="4" key="1">
    <citation type="thesis" date="2020" institute="ProQuest LLC" country="789 East Eisenhower Parkway, Ann Arbor, MI, USA">
        <title>Comparative Genomics and Chromosome Evolution.</title>
        <authorList>
            <person name="Mudd A.B."/>
        </authorList>
    </citation>
    <scope>NUCLEOTIDE SEQUENCE</scope>
    <source>
        <strain evidence="4">237g6f4</strain>
        <tissue evidence="4">Blood</tissue>
    </source>
</reference>
<dbReference type="InterPro" id="IPR016054">
    <property type="entry name" value="LY6_UPA_recep-like"/>
</dbReference>
<feature type="domain" description="UPAR/Ly6" evidence="3">
    <location>
        <begin position="36"/>
        <end position="117"/>
    </location>
</feature>
<dbReference type="SUPFAM" id="SSF57302">
    <property type="entry name" value="Snake toxin-like"/>
    <property type="match status" value="2"/>
</dbReference>
<dbReference type="AlphaFoldDB" id="A0AAV6ZR91"/>
<comment type="caution">
    <text evidence="4">The sequence shown here is derived from an EMBL/GenBank/DDBJ whole genome shotgun (WGS) entry which is preliminary data.</text>
</comment>
<evidence type="ECO:0000313" key="5">
    <source>
        <dbReference type="Proteomes" id="UP000824782"/>
    </source>
</evidence>
<dbReference type="PANTHER" id="PTHR20914:SF25">
    <property type="entry name" value="PHOSPHOLIPASE A2 INHIBITOR AND LY6_PLAUR DOMAIN-CONTAINING PROTEIN"/>
    <property type="match status" value="1"/>
</dbReference>
<name>A0AAV6ZR91_ENGPU</name>
<dbReference type="CDD" id="cd23572">
    <property type="entry name" value="TFP_LU_ECD_PINLYP_rpt2"/>
    <property type="match status" value="1"/>
</dbReference>
<dbReference type="PANTHER" id="PTHR20914">
    <property type="entry name" value="LY6/PLAUR DOMAIN-CONTAINING PROTEIN 8"/>
    <property type="match status" value="1"/>
</dbReference>
<accession>A0AAV6ZR91</accession>
<dbReference type="EMBL" id="WNYA01000330">
    <property type="protein sequence ID" value="KAG8548768.1"/>
    <property type="molecule type" value="Genomic_DNA"/>
</dbReference>
<dbReference type="InterPro" id="IPR050918">
    <property type="entry name" value="CNF-like_PLA2_Inhibitor"/>
</dbReference>
<evidence type="ECO:0000313" key="4">
    <source>
        <dbReference type="EMBL" id="KAG8548768.1"/>
    </source>
</evidence>
<evidence type="ECO:0000256" key="2">
    <source>
        <dbReference type="ARBA" id="ARBA00022525"/>
    </source>
</evidence>
<evidence type="ECO:0000256" key="1">
    <source>
        <dbReference type="ARBA" id="ARBA00004613"/>
    </source>
</evidence>
<sequence>MEPIFKNLTTQLKSRRMTSLIGILCLLSALTATSVGLSCISCFSLDATSCTGDSLTCTSKNLCGSTYTENLVGGNITRSYNRGCLPSSECNLKGGISTNQGRIRSIISCCDTDNCSSSIPILPPFNNDLNGVVCPSCVSSNSTGCNPSETIKCKGDEKVCFTQTIKHGSTVITYIRGCTTRSVCDFASREGSPLEGEFVCMSGVSSLQQNLILLCSLILYYCTASIKW</sequence>
<comment type="subcellular location">
    <subcellularLocation>
        <location evidence="1">Secreted</location>
    </subcellularLocation>
</comment>
<protein>
    <recommendedName>
        <fullName evidence="3">UPAR/Ly6 domain-containing protein</fullName>
    </recommendedName>
</protein>
<dbReference type="Pfam" id="PF00021">
    <property type="entry name" value="UPAR_LY6"/>
    <property type="match status" value="2"/>
</dbReference>
<dbReference type="Gene3D" id="2.10.60.10">
    <property type="entry name" value="CD59"/>
    <property type="match status" value="2"/>
</dbReference>
<dbReference type="EMBL" id="WNYA01000330">
    <property type="protein sequence ID" value="KAG8548767.1"/>
    <property type="molecule type" value="Genomic_DNA"/>
</dbReference>
<evidence type="ECO:0000259" key="3">
    <source>
        <dbReference type="Pfam" id="PF00021"/>
    </source>
</evidence>
<dbReference type="InterPro" id="IPR045860">
    <property type="entry name" value="Snake_toxin-like_sf"/>
</dbReference>
<gene>
    <name evidence="4" type="ORF">GDO81_024260</name>
</gene>
<keyword evidence="5" id="KW-1185">Reference proteome</keyword>
<keyword evidence="2" id="KW-0964">Secreted</keyword>
<dbReference type="Proteomes" id="UP000824782">
    <property type="component" value="Unassembled WGS sequence"/>
</dbReference>
<feature type="domain" description="UPAR/Ly6" evidence="3">
    <location>
        <begin position="131"/>
        <end position="188"/>
    </location>
</feature>
<dbReference type="GO" id="GO:0005576">
    <property type="term" value="C:extracellular region"/>
    <property type="evidence" value="ECO:0007669"/>
    <property type="project" value="UniProtKB-SubCell"/>
</dbReference>
<organism evidence="4 5">
    <name type="scientific">Engystomops pustulosus</name>
    <name type="common">Tungara frog</name>
    <name type="synonym">Physalaemus pustulosus</name>
    <dbReference type="NCBI Taxonomy" id="76066"/>
    <lineage>
        <taxon>Eukaryota</taxon>
        <taxon>Metazoa</taxon>
        <taxon>Chordata</taxon>
        <taxon>Craniata</taxon>
        <taxon>Vertebrata</taxon>
        <taxon>Euteleostomi</taxon>
        <taxon>Amphibia</taxon>
        <taxon>Batrachia</taxon>
        <taxon>Anura</taxon>
        <taxon>Neobatrachia</taxon>
        <taxon>Hyloidea</taxon>
        <taxon>Leptodactylidae</taxon>
        <taxon>Leiuperinae</taxon>
        <taxon>Engystomops</taxon>
    </lineage>
</organism>